<dbReference type="EMBL" id="BKCP01007760">
    <property type="protein sequence ID" value="GER47220.1"/>
    <property type="molecule type" value="Genomic_DNA"/>
</dbReference>
<organism evidence="2 3">
    <name type="scientific">Striga asiatica</name>
    <name type="common">Asiatic witchweed</name>
    <name type="synonym">Buchnera asiatica</name>
    <dbReference type="NCBI Taxonomy" id="4170"/>
    <lineage>
        <taxon>Eukaryota</taxon>
        <taxon>Viridiplantae</taxon>
        <taxon>Streptophyta</taxon>
        <taxon>Embryophyta</taxon>
        <taxon>Tracheophyta</taxon>
        <taxon>Spermatophyta</taxon>
        <taxon>Magnoliopsida</taxon>
        <taxon>eudicotyledons</taxon>
        <taxon>Gunneridae</taxon>
        <taxon>Pentapetalae</taxon>
        <taxon>asterids</taxon>
        <taxon>lamiids</taxon>
        <taxon>Lamiales</taxon>
        <taxon>Orobanchaceae</taxon>
        <taxon>Buchnereae</taxon>
        <taxon>Striga</taxon>
    </lineage>
</organism>
<name>A0A5A7QPU5_STRAF</name>
<keyword evidence="3" id="KW-1185">Reference proteome</keyword>
<feature type="region of interest" description="Disordered" evidence="1">
    <location>
        <begin position="1"/>
        <end position="86"/>
    </location>
</feature>
<evidence type="ECO:0000313" key="3">
    <source>
        <dbReference type="Proteomes" id="UP000325081"/>
    </source>
</evidence>
<proteinExistence type="predicted"/>
<comment type="caution">
    <text evidence="2">The sequence shown here is derived from an EMBL/GenBank/DDBJ whole genome shotgun (WGS) entry which is preliminary data.</text>
</comment>
<feature type="compositionally biased region" description="Polar residues" evidence="1">
    <location>
        <begin position="18"/>
        <end position="31"/>
    </location>
</feature>
<protein>
    <submittedName>
        <fullName evidence="2">Meiotic sister-chromatid recombination protein 3</fullName>
    </submittedName>
</protein>
<evidence type="ECO:0000313" key="2">
    <source>
        <dbReference type="EMBL" id="GER47220.1"/>
    </source>
</evidence>
<dbReference type="Proteomes" id="UP000325081">
    <property type="component" value="Unassembled WGS sequence"/>
</dbReference>
<accession>A0A5A7QPU5</accession>
<gene>
    <name evidence="2" type="ORF">STAS_24306</name>
</gene>
<feature type="compositionally biased region" description="Basic residues" evidence="1">
    <location>
        <begin position="33"/>
        <end position="42"/>
    </location>
</feature>
<evidence type="ECO:0000256" key="1">
    <source>
        <dbReference type="SAM" id="MobiDB-lite"/>
    </source>
</evidence>
<feature type="compositionally biased region" description="Gly residues" evidence="1">
    <location>
        <begin position="61"/>
        <end position="70"/>
    </location>
</feature>
<sequence length="168" mass="17378">MPTPRLAKSCAGGPTAEPCSTRTTPCPSSRCASCRKRAKSRPSRGTIRGGGRGSALDRHCGGGAAAGGRQGATVHGAEGTVADDSAKAKNARKNALAVTTPAMVPDRRTFFSSCGGVGFAIWACGAGEGVFRPAGFEWAGFGLNDDLKLHHWIVWPSVLPWVDAEKPT</sequence>
<reference evidence="3" key="1">
    <citation type="journal article" date="2019" name="Curr. Biol.">
        <title>Genome Sequence of Striga asiatica Provides Insight into the Evolution of Plant Parasitism.</title>
        <authorList>
            <person name="Yoshida S."/>
            <person name="Kim S."/>
            <person name="Wafula E.K."/>
            <person name="Tanskanen J."/>
            <person name="Kim Y.M."/>
            <person name="Honaas L."/>
            <person name="Yang Z."/>
            <person name="Spallek T."/>
            <person name="Conn C.E."/>
            <person name="Ichihashi Y."/>
            <person name="Cheong K."/>
            <person name="Cui S."/>
            <person name="Der J.P."/>
            <person name="Gundlach H."/>
            <person name="Jiao Y."/>
            <person name="Hori C."/>
            <person name="Ishida J.K."/>
            <person name="Kasahara H."/>
            <person name="Kiba T."/>
            <person name="Kim M.S."/>
            <person name="Koo N."/>
            <person name="Laohavisit A."/>
            <person name="Lee Y.H."/>
            <person name="Lumba S."/>
            <person name="McCourt P."/>
            <person name="Mortimer J.C."/>
            <person name="Mutuku J.M."/>
            <person name="Nomura T."/>
            <person name="Sasaki-Sekimoto Y."/>
            <person name="Seto Y."/>
            <person name="Wang Y."/>
            <person name="Wakatake T."/>
            <person name="Sakakibara H."/>
            <person name="Demura T."/>
            <person name="Yamaguchi S."/>
            <person name="Yoneyama K."/>
            <person name="Manabe R.I."/>
            <person name="Nelson D.C."/>
            <person name="Schulman A.H."/>
            <person name="Timko M.P."/>
            <person name="dePamphilis C.W."/>
            <person name="Choi D."/>
            <person name="Shirasu K."/>
        </authorList>
    </citation>
    <scope>NUCLEOTIDE SEQUENCE [LARGE SCALE GENOMIC DNA]</scope>
    <source>
        <strain evidence="3">cv. UVA1</strain>
    </source>
</reference>
<dbReference type="AlphaFoldDB" id="A0A5A7QPU5"/>